<name>A0ABS9MH66_9FIRM</name>
<evidence type="ECO:0000313" key="3">
    <source>
        <dbReference type="Proteomes" id="UP001298681"/>
    </source>
</evidence>
<keyword evidence="1" id="KW-0472">Membrane</keyword>
<feature type="transmembrane region" description="Helical" evidence="1">
    <location>
        <begin position="88"/>
        <end position="109"/>
    </location>
</feature>
<sequence>MKTGVSKTLWLISGVLLVFAGVLAIVAPSSILLSLTIVFGLAMLISGIISVAVYIFCSKHLYGAGWLLAEGILTALLGLFVLCDQVAMVSVIPYVFGLWTVFSGVIRAVDSLEIKRFGVNGWYWMMLVGVAEIVLGFATFIRPVIAIQIIGITMGIVFLLQGAASLFMWWFESRLQMK</sequence>
<reference evidence="2 3" key="1">
    <citation type="submission" date="2022-01" db="EMBL/GenBank/DDBJ databases">
        <title>Collection of gut derived symbiotic bacterial strains cultured from healthy donors.</title>
        <authorList>
            <person name="Lin H."/>
            <person name="Kohout C."/>
            <person name="Waligurski E."/>
            <person name="Pamer E.G."/>
        </authorList>
    </citation>
    <scope>NUCLEOTIDE SEQUENCE [LARGE SCALE GENOMIC DNA]</scope>
    <source>
        <strain evidence="2 3">DFI.7.58</strain>
    </source>
</reference>
<keyword evidence="1" id="KW-0812">Transmembrane</keyword>
<protein>
    <submittedName>
        <fullName evidence="2">DUF308 domain-containing protein</fullName>
    </submittedName>
</protein>
<dbReference type="InterPro" id="IPR052712">
    <property type="entry name" value="Acid_resist_chaperone_HdeD"/>
</dbReference>
<feature type="transmembrane region" description="Helical" evidence="1">
    <location>
        <begin position="34"/>
        <end position="57"/>
    </location>
</feature>
<keyword evidence="3" id="KW-1185">Reference proteome</keyword>
<proteinExistence type="predicted"/>
<dbReference type="RefSeq" id="WP_172749547.1">
    <property type="nucleotide sequence ID" value="NZ_JAKNHQ010000003.1"/>
</dbReference>
<feature type="transmembrane region" description="Helical" evidence="1">
    <location>
        <begin position="121"/>
        <end position="141"/>
    </location>
</feature>
<keyword evidence="1" id="KW-1133">Transmembrane helix</keyword>
<dbReference type="PANTHER" id="PTHR34989:SF1">
    <property type="entry name" value="PROTEIN HDED"/>
    <property type="match status" value="1"/>
</dbReference>
<dbReference type="PANTHER" id="PTHR34989">
    <property type="entry name" value="PROTEIN HDED"/>
    <property type="match status" value="1"/>
</dbReference>
<dbReference type="InterPro" id="IPR005325">
    <property type="entry name" value="DUF308_memb"/>
</dbReference>
<comment type="caution">
    <text evidence="2">The sequence shown here is derived from an EMBL/GenBank/DDBJ whole genome shotgun (WGS) entry which is preliminary data.</text>
</comment>
<feature type="transmembrane region" description="Helical" evidence="1">
    <location>
        <begin position="147"/>
        <end position="171"/>
    </location>
</feature>
<evidence type="ECO:0000256" key="1">
    <source>
        <dbReference type="SAM" id="Phobius"/>
    </source>
</evidence>
<dbReference type="Proteomes" id="UP001298681">
    <property type="component" value="Unassembled WGS sequence"/>
</dbReference>
<dbReference type="EMBL" id="JAKNHQ010000003">
    <property type="protein sequence ID" value="MCG4609906.1"/>
    <property type="molecule type" value="Genomic_DNA"/>
</dbReference>
<accession>A0ABS9MH66</accession>
<evidence type="ECO:0000313" key="2">
    <source>
        <dbReference type="EMBL" id="MCG4609906.1"/>
    </source>
</evidence>
<gene>
    <name evidence="2" type="ORF">L0P57_02990</name>
</gene>
<feature type="transmembrane region" description="Helical" evidence="1">
    <location>
        <begin position="64"/>
        <end position="82"/>
    </location>
</feature>
<dbReference type="Pfam" id="PF03729">
    <property type="entry name" value="DUF308"/>
    <property type="match status" value="2"/>
</dbReference>
<organism evidence="2 3">
    <name type="scientific">Anaeromassilibacillus senegalensis</name>
    <dbReference type="NCBI Taxonomy" id="1673717"/>
    <lineage>
        <taxon>Bacteria</taxon>
        <taxon>Bacillati</taxon>
        <taxon>Bacillota</taxon>
        <taxon>Clostridia</taxon>
        <taxon>Eubacteriales</taxon>
        <taxon>Acutalibacteraceae</taxon>
        <taxon>Anaeromassilibacillus</taxon>
    </lineage>
</organism>